<accession>A0A2C6KMT1</accession>
<protein>
    <submittedName>
        <fullName evidence="1">Retrotransposon nucleocapsid protein</fullName>
    </submittedName>
</protein>
<dbReference type="GeneID" id="94430693"/>
<keyword evidence="2" id="KW-1185">Reference proteome</keyword>
<gene>
    <name evidence="1" type="ORF">CSUI_007336</name>
</gene>
<dbReference type="VEuPathDB" id="ToxoDB:CSUI_007336"/>
<dbReference type="Proteomes" id="UP000221165">
    <property type="component" value="Unassembled WGS sequence"/>
</dbReference>
<dbReference type="RefSeq" id="XP_067920542.1">
    <property type="nucleotide sequence ID" value="XM_068067482.1"/>
</dbReference>
<dbReference type="AlphaFoldDB" id="A0A2C6KMT1"/>
<name>A0A2C6KMT1_9APIC</name>
<organism evidence="1 2">
    <name type="scientific">Cystoisospora suis</name>
    <dbReference type="NCBI Taxonomy" id="483139"/>
    <lineage>
        <taxon>Eukaryota</taxon>
        <taxon>Sar</taxon>
        <taxon>Alveolata</taxon>
        <taxon>Apicomplexa</taxon>
        <taxon>Conoidasida</taxon>
        <taxon>Coccidia</taxon>
        <taxon>Eucoccidiorida</taxon>
        <taxon>Eimeriorina</taxon>
        <taxon>Sarcocystidae</taxon>
        <taxon>Cystoisospora</taxon>
    </lineage>
</organism>
<proteinExistence type="predicted"/>
<dbReference type="OrthoDB" id="2202254at2759"/>
<sequence length="39" mass="4472">VTSCIQCQKDKPRCTRPPGLLQPLYIPEKPWQSISVDFV</sequence>
<dbReference type="EMBL" id="MIGC01003848">
    <property type="protein sequence ID" value="PHJ18837.1"/>
    <property type="molecule type" value="Genomic_DNA"/>
</dbReference>
<feature type="non-terminal residue" evidence="1">
    <location>
        <position position="39"/>
    </location>
</feature>
<comment type="caution">
    <text evidence="1">The sequence shown here is derived from an EMBL/GenBank/DDBJ whole genome shotgun (WGS) entry which is preliminary data.</text>
</comment>
<reference evidence="1 2" key="1">
    <citation type="journal article" date="2017" name="Int. J. Parasitol.">
        <title>The genome of the protozoan parasite Cystoisospora suis and a reverse vaccinology approach to identify vaccine candidates.</title>
        <authorList>
            <person name="Palmieri N."/>
            <person name="Shrestha A."/>
            <person name="Ruttkowski B."/>
            <person name="Beck T."/>
            <person name="Vogl C."/>
            <person name="Tomley F."/>
            <person name="Blake D.P."/>
            <person name="Joachim A."/>
        </authorList>
    </citation>
    <scope>NUCLEOTIDE SEQUENCE [LARGE SCALE GENOMIC DNA]</scope>
    <source>
        <strain evidence="1 2">Wien I</strain>
    </source>
</reference>
<evidence type="ECO:0000313" key="1">
    <source>
        <dbReference type="EMBL" id="PHJ18837.1"/>
    </source>
</evidence>
<feature type="non-terminal residue" evidence="1">
    <location>
        <position position="1"/>
    </location>
</feature>
<evidence type="ECO:0000313" key="2">
    <source>
        <dbReference type="Proteomes" id="UP000221165"/>
    </source>
</evidence>